<accession>A0A4Y2NYI7</accession>
<proteinExistence type="predicted"/>
<comment type="caution">
    <text evidence="1">The sequence shown here is derived from an EMBL/GenBank/DDBJ whole genome shotgun (WGS) entry which is preliminary data.</text>
</comment>
<dbReference type="OrthoDB" id="6427445at2759"/>
<dbReference type="Proteomes" id="UP000499080">
    <property type="component" value="Unassembled WGS sequence"/>
</dbReference>
<evidence type="ECO:0008006" key="3">
    <source>
        <dbReference type="Google" id="ProtNLM"/>
    </source>
</evidence>
<evidence type="ECO:0000313" key="2">
    <source>
        <dbReference type="Proteomes" id="UP000499080"/>
    </source>
</evidence>
<keyword evidence="2" id="KW-1185">Reference proteome</keyword>
<reference evidence="1 2" key="1">
    <citation type="journal article" date="2019" name="Sci. Rep.">
        <title>Orb-weaving spider Araneus ventricosus genome elucidates the spidroin gene catalogue.</title>
        <authorList>
            <person name="Kono N."/>
            <person name="Nakamura H."/>
            <person name="Ohtoshi R."/>
            <person name="Moran D.A.P."/>
            <person name="Shinohara A."/>
            <person name="Yoshida Y."/>
            <person name="Fujiwara M."/>
            <person name="Mori M."/>
            <person name="Tomita M."/>
            <person name="Arakawa K."/>
        </authorList>
    </citation>
    <scope>NUCLEOTIDE SEQUENCE [LARGE SCALE GENOMIC DNA]</scope>
</reference>
<dbReference type="EMBL" id="BGPR01130102">
    <property type="protein sequence ID" value="GBN43799.1"/>
    <property type="molecule type" value="Genomic_DNA"/>
</dbReference>
<dbReference type="AlphaFoldDB" id="A0A4Y2NYI7"/>
<feature type="non-terminal residue" evidence="1">
    <location>
        <position position="86"/>
    </location>
</feature>
<name>A0A4Y2NYI7_ARAVE</name>
<evidence type="ECO:0000313" key="1">
    <source>
        <dbReference type="EMBL" id="GBN43799.1"/>
    </source>
</evidence>
<organism evidence="1 2">
    <name type="scientific">Araneus ventricosus</name>
    <name type="common">Orbweaver spider</name>
    <name type="synonym">Epeira ventricosa</name>
    <dbReference type="NCBI Taxonomy" id="182803"/>
    <lineage>
        <taxon>Eukaryota</taxon>
        <taxon>Metazoa</taxon>
        <taxon>Ecdysozoa</taxon>
        <taxon>Arthropoda</taxon>
        <taxon>Chelicerata</taxon>
        <taxon>Arachnida</taxon>
        <taxon>Araneae</taxon>
        <taxon>Araneomorphae</taxon>
        <taxon>Entelegynae</taxon>
        <taxon>Araneoidea</taxon>
        <taxon>Araneidae</taxon>
        <taxon>Araneus</taxon>
    </lineage>
</organism>
<sequence>MGKVNGIEMPILRDTGAAFDLICKKYVPLSMCTNETVWIRTPLEESAVCLPIAEVELDCDFGHKIPKAAVLRDSLDQGRYILGKKT</sequence>
<gene>
    <name evidence="1" type="ORF">AVEN_42614_1</name>
</gene>
<protein>
    <recommendedName>
        <fullName evidence="3">Peptidase A2 domain-containing protein</fullName>
    </recommendedName>
</protein>